<dbReference type="Gene3D" id="1.20.1280.50">
    <property type="match status" value="1"/>
</dbReference>
<protein>
    <recommendedName>
        <fullName evidence="3">F-box domain-containing protein</fullName>
    </recommendedName>
</protein>
<evidence type="ECO:0000313" key="1">
    <source>
        <dbReference type="EMBL" id="KAJ2921964.1"/>
    </source>
</evidence>
<sequence>MDTFQRLPFEILTDIFEYYVHDRSKSPGVDEDQAPARRITAYLDSQTDPVDLTHVCRSWRATAISIPRLWATIYAFEPKSEAHVKMFELWLERSAGPSGSYPLDLTIKQGQEGLKALLLKFLEQIIALAIPQHQRWRYISLEIYAKCKSFFEPLYEMAPLSILRGFKLNLHGWLEGDRRHLVEFLCSSPELRAITFGKEFADNQSIIDTVPWSRLASLAFPYLEDESFLRILSSSMDTLQHVSVSELIITSKDGSVNNSTAIAHTTMRCLQSMHINEFSEESFWYLMYPNAVEGEISAVWDSLILPSLREIRLPTGWGDFGSPLMQKRGWESLSSLLERSHCKLEAFEFGDDKMPELTKILKSHLFEHLTNLRVTKVRQHPDCLQLLDALSEACEDTQEPRMLPLLETLALDSVCSVERVREMVSARVAAYGGFRKSKLRRVFADLTKKGFALDMDLTSQNHA</sequence>
<name>A0A9W8IUA6_9AGAR</name>
<keyword evidence="2" id="KW-1185">Reference proteome</keyword>
<accession>A0A9W8IUA6</accession>
<proteinExistence type="predicted"/>
<feature type="non-terminal residue" evidence="1">
    <location>
        <position position="463"/>
    </location>
</feature>
<organism evidence="1 2">
    <name type="scientific">Candolleomyces eurysporus</name>
    <dbReference type="NCBI Taxonomy" id="2828524"/>
    <lineage>
        <taxon>Eukaryota</taxon>
        <taxon>Fungi</taxon>
        <taxon>Dikarya</taxon>
        <taxon>Basidiomycota</taxon>
        <taxon>Agaricomycotina</taxon>
        <taxon>Agaricomycetes</taxon>
        <taxon>Agaricomycetidae</taxon>
        <taxon>Agaricales</taxon>
        <taxon>Agaricineae</taxon>
        <taxon>Psathyrellaceae</taxon>
        <taxon>Candolleomyces</taxon>
    </lineage>
</organism>
<reference evidence="1" key="1">
    <citation type="submission" date="2022-06" db="EMBL/GenBank/DDBJ databases">
        <title>Genome Sequence of Candolleomyces eurysporus.</title>
        <authorList>
            <person name="Buettner E."/>
        </authorList>
    </citation>
    <scope>NUCLEOTIDE SEQUENCE</scope>
    <source>
        <strain evidence="1">VTCC 930004</strain>
    </source>
</reference>
<gene>
    <name evidence="1" type="ORF">H1R20_g15127</name>
</gene>
<comment type="caution">
    <text evidence="1">The sequence shown here is derived from an EMBL/GenBank/DDBJ whole genome shotgun (WGS) entry which is preliminary data.</text>
</comment>
<dbReference type="EMBL" id="JANBPK010001528">
    <property type="protein sequence ID" value="KAJ2921964.1"/>
    <property type="molecule type" value="Genomic_DNA"/>
</dbReference>
<dbReference type="AlphaFoldDB" id="A0A9W8IUA6"/>
<dbReference type="OrthoDB" id="2269034at2759"/>
<evidence type="ECO:0000313" key="2">
    <source>
        <dbReference type="Proteomes" id="UP001140091"/>
    </source>
</evidence>
<evidence type="ECO:0008006" key="3">
    <source>
        <dbReference type="Google" id="ProtNLM"/>
    </source>
</evidence>
<dbReference type="Proteomes" id="UP001140091">
    <property type="component" value="Unassembled WGS sequence"/>
</dbReference>